<proteinExistence type="predicted"/>
<reference evidence="2" key="2">
    <citation type="journal article" date="2010" name="Genome Biol. Evol.">
        <title>The exceptionally large chloroplast genome of the green alga Floydiella terrestris illuminates the evolutionary history of the Chlorophyceae.</title>
        <authorList>
            <person name="Brouard J.S."/>
            <person name="Otis C."/>
            <person name="Lemieux C."/>
            <person name="Turmel M."/>
        </authorList>
    </citation>
    <scope>NUCLEOTIDE SEQUENCE</scope>
</reference>
<reference evidence="2" key="1">
    <citation type="journal article" date="2008" name="J. Phycol.">
        <title>Deep division in the Chlorophyceae (Chlorophyta) revealed by chloroplast phylogenomic analyseS.</title>
        <authorList>
            <person name="Turmel M."/>
            <person name="Brouard J.-S."/>
            <person name="Gagnon C."/>
            <person name="Otis C."/>
            <person name="Lemieux C."/>
        </authorList>
    </citation>
    <scope>NUCLEOTIDE SEQUENCE</scope>
</reference>
<keyword evidence="2" id="KW-0540">Nuclease</keyword>
<dbReference type="PANTHER" id="PTHR36181">
    <property type="entry name" value="INTRON-ENCODED ENDONUCLEASE AI3-RELATED"/>
    <property type="match status" value="1"/>
</dbReference>
<dbReference type="Gene3D" id="3.10.28.10">
    <property type="entry name" value="Homing endonucleases"/>
    <property type="match status" value="2"/>
</dbReference>
<keyword evidence="2" id="KW-0934">Plastid</keyword>
<dbReference type="InterPro" id="IPR004860">
    <property type="entry name" value="LAGLIDADG_dom"/>
</dbReference>
<dbReference type="GO" id="GO:0004519">
    <property type="term" value="F:endonuclease activity"/>
    <property type="evidence" value="ECO:0007669"/>
    <property type="project" value="UniProtKB-KW"/>
</dbReference>
<dbReference type="Pfam" id="PF00961">
    <property type="entry name" value="LAGLIDADG_1"/>
    <property type="match status" value="2"/>
</dbReference>
<dbReference type="AlphaFoldDB" id="E2DSH2"/>
<protein>
    <submittedName>
        <fullName evidence="2">Putative LAGLIDADG homing endonuclease</fullName>
    </submittedName>
</protein>
<keyword evidence="2" id="KW-0255">Endonuclease</keyword>
<keyword evidence="2" id="KW-0150">Chloroplast</keyword>
<dbReference type="InterPro" id="IPR027434">
    <property type="entry name" value="Homing_endonucl"/>
</dbReference>
<dbReference type="EMBL" id="GU196268">
    <property type="protein sequence ID" value="ACZ58499.1"/>
    <property type="molecule type" value="Genomic_DNA"/>
</dbReference>
<keyword evidence="2" id="KW-0378">Hydrolase</keyword>
<dbReference type="InterPro" id="IPR051289">
    <property type="entry name" value="LAGLIDADG_Endonuclease"/>
</dbReference>
<organism evidence="2">
    <name type="scientific">Floydiella terrestris</name>
    <name type="common">Green alga</name>
    <name type="synonym">Planophila terrestris</name>
    <dbReference type="NCBI Taxonomy" id="51328"/>
    <lineage>
        <taxon>Eukaryota</taxon>
        <taxon>Viridiplantae</taxon>
        <taxon>Chlorophyta</taxon>
        <taxon>core chlorophytes</taxon>
        <taxon>Chlorophyceae</taxon>
        <taxon>OCC clade</taxon>
        <taxon>Chaetopeltidales</taxon>
        <taxon>Chaetopeltidaceae</taxon>
        <taxon>Floydiella</taxon>
    </lineage>
</organism>
<sequence>MNKTNSDNLAKELIDIASCTFLKKDEYENFLHWKTKRDGCPEYQAFLKRTKRTLYSNSLNLDPYFIVGLVESDGSFFLGIEGSTNKIRPYFSAFLNTENKQDREVVTSIQGFFGVGNVTDVAYKTATKEERTGVKFEVNTVWECFNVICPFFEQFPLKGEKLISFLKWREALKILVNDAGLLKSNKFRNVTKAKLYHYAFNINPNSSTRKKELSEVLASVNQKDTACPEEISIINSVMQRWMDEFLKSHLLPSSYISGLVCGDGCFTISMNSVLKSIQISFSITTPDIKLLFAVRKTLGIGNVFTLPAPSDEKMSQRGLKKANDCYRYGVFSKEDFINVLIPFFKNSPVFGSKGEAFTKLSDVLLVLKSLASPTGRVDYNSTSFKKIEQEIKTINRKGRYRRVNAKKEELLLLEASEEDLIVLDSVKSLDS</sequence>
<evidence type="ECO:0000259" key="1">
    <source>
        <dbReference type="Pfam" id="PF00961"/>
    </source>
</evidence>
<geneLocation type="chloroplast" evidence="2"/>
<feature type="domain" description="Homing endonuclease LAGLIDADG" evidence="1">
    <location>
        <begin position="66"/>
        <end position="171"/>
    </location>
</feature>
<dbReference type="PANTHER" id="PTHR36181:SF2">
    <property type="entry name" value="INTRON-ENCODED ENDONUCLEASE AI3-RELATED"/>
    <property type="match status" value="1"/>
</dbReference>
<feature type="domain" description="Homing endonuclease LAGLIDADG" evidence="1">
    <location>
        <begin position="256"/>
        <end position="362"/>
    </location>
</feature>
<evidence type="ECO:0000313" key="2">
    <source>
        <dbReference type="EMBL" id="ACZ58499.1"/>
    </source>
</evidence>
<dbReference type="GO" id="GO:0005739">
    <property type="term" value="C:mitochondrion"/>
    <property type="evidence" value="ECO:0007669"/>
    <property type="project" value="UniProtKB-ARBA"/>
</dbReference>
<dbReference type="RefSeq" id="YP_003795470.1">
    <property type="nucleotide sequence ID" value="NC_014346.1"/>
</dbReference>
<gene>
    <name evidence="2" type="primary">orf431</name>
</gene>
<accession>E2DSH2</accession>
<name>E2DSH2_FLOTE</name>
<dbReference type="GeneID" id="9481864"/>
<dbReference type="SUPFAM" id="SSF55608">
    <property type="entry name" value="Homing endonucleases"/>
    <property type="match status" value="2"/>
</dbReference>